<evidence type="ECO:0000256" key="1">
    <source>
        <dbReference type="SAM" id="Phobius"/>
    </source>
</evidence>
<organism evidence="2">
    <name type="scientific">Arundo donax</name>
    <name type="common">Giant reed</name>
    <name type="synonym">Donax arundinaceus</name>
    <dbReference type="NCBI Taxonomy" id="35708"/>
    <lineage>
        <taxon>Eukaryota</taxon>
        <taxon>Viridiplantae</taxon>
        <taxon>Streptophyta</taxon>
        <taxon>Embryophyta</taxon>
        <taxon>Tracheophyta</taxon>
        <taxon>Spermatophyta</taxon>
        <taxon>Magnoliopsida</taxon>
        <taxon>Liliopsida</taxon>
        <taxon>Poales</taxon>
        <taxon>Poaceae</taxon>
        <taxon>PACMAD clade</taxon>
        <taxon>Arundinoideae</taxon>
        <taxon>Arundineae</taxon>
        <taxon>Arundo</taxon>
    </lineage>
</organism>
<evidence type="ECO:0000313" key="2">
    <source>
        <dbReference type="EMBL" id="JAE11314.1"/>
    </source>
</evidence>
<dbReference type="EMBL" id="GBRH01186582">
    <property type="protein sequence ID" value="JAE11314.1"/>
    <property type="molecule type" value="Transcribed_RNA"/>
</dbReference>
<feature type="transmembrane region" description="Helical" evidence="1">
    <location>
        <begin position="28"/>
        <end position="46"/>
    </location>
</feature>
<proteinExistence type="predicted"/>
<protein>
    <submittedName>
        <fullName evidence="2">Uncharacterized protein</fullName>
    </submittedName>
</protein>
<keyword evidence="1" id="KW-1133">Transmembrane helix</keyword>
<keyword evidence="1" id="KW-0812">Transmembrane</keyword>
<keyword evidence="1" id="KW-0472">Membrane</keyword>
<accession>A0A0A9FJA0</accession>
<reference evidence="2" key="2">
    <citation type="journal article" date="2015" name="Data Brief">
        <title>Shoot transcriptome of the giant reed, Arundo donax.</title>
        <authorList>
            <person name="Barrero R.A."/>
            <person name="Guerrero F.D."/>
            <person name="Moolhuijzen P."/>
            <person name="Goolsby J.A."/>
            <person name="Tidwell J."/>
            <person name="Bellgard S.E."/>
            <person name="Bellgard M.I."/>
        </authorList>
    </citation>
    <scope>NUCLEOTIDE SEQUENCE</scope>
    <source>
        <tissue evidence="2">Shoot tissue taken approximately 20 cm above the soil surface</tissue>
    </source>
</reference>
<dbReference type="AlphaFoldDB" id="A0A0A9FJA0"/>
<reference evidence="2" key="1">
    <citation type="submission" date="2014-09" db="EMBL/GenBank/DDBJ databases">
        <authorList>
            <person name="Magalhaes I.L.F."/>
            <person name="Oliveira U."/>
            <person name="Santos F.R."/>
            <person name="Vidigal T.H.D.A."/>
            <person name="Brescovit A.D."/>
            <person name="Santos A.J."/>
        </authorList>
    </citation>
    <scope>NUCLEOTIDE SEQUENCE</scope>
    <source>
        <tissue evidence="2">Shoot tissue taken approximately 20 cm above the soil surface</tissue>
    </source>
</reference>
<sequence length="48" mass="5767">MHISYLYVISPNSNQMDLLQVQYESLDTRTQLFCVIMFIYAFFLPLRC</sequence>
<name>A0A0A9FJA0_ARUDO</name>